<dbReference type="AlphaFoldDB" id="A0A6V8QKE9"/>
<evidence type="ECO:0000313" key="3">
    <source>
        <dbReference type="Proteomes" id="UP000517252"/>
    </source>
</evidence>
<evidence type="ECO:0000313" key="2">
    <source>
        <dbReference type="EMBL" id="GFP52960.1"/>
    </source>
</evidence>
<comment type="caution">
    <text evidence="2">The sequence shown here is derived from an EMBL/GenBank/DDBJ whole genome shotgun (WGS) entry which is preliminary data.</text>
</comment>
<dbReference type="OrthoDB" id="5151921at2759"/>
<organism evidence="2 3">
    <name type="scientific">Trichoderma asperellum</name>
    <name type="common">Filamentous fungus</name>
    <dbReference type="NCBI Taxonomy" id="101201"/>
    <lineage>
        <taxon>Eukaryota</taxon>
        <taxon>Fungi</taxon>
        <taxon>Dikarya</taxon>
        <taxon>Ascomycota</taxon>
        <taxon>Pezizomycotina</taxon>
        <taxon>Sordariomycetes</taxon>
        <taxon>Hypocreomycetidae</taxon>
        <taxon>Hypocreales</taxon>
        <taxon>Hypocreaceae</taxon>
        <taxon>Trichoderma</taxon>
    </lineage>
</organism>
<dbReference type="Proteomes" id="UP000517252">
    <property type="component" value="Unassembled WGS sequence"/>
</dbReference>
<feature type="region of interest" description="Disordered" evidence="1">
    <location>
        <begin position="48"/>
        <end position="83"/>
    </location>
</feature>
<evidence type="ECO:0000256" key="1">
    <source>
        <dbReference type="SAM" id="MobiDB-lite"/>
    </source>
</evidence>
<accession>A0A6V8QKE9</accession>
<dbReference type="EMBL" id="BLZH01000002">
    <property type="protein sequence ID" value="GFP52960.1"/>
    <property type="molecule type" value="Genomic_DNA"/>
</dbReference>
<sequence>MSNEQAESSAAAATQANVKRSNTVLAELEDTEEARKRAIRLASQEEKIFYEPEDEMPKMSATSYPGQEWNPFGEQEFADWRED</sequence>
<reference evidence="2 3" key="1">
    <citation type="submission" date="2020-07" db="EMBL/GenBank/DDBJ databases">
        <title>Trichoderma asperellum IC-1 whole genome shotgun sequence.</title>
        <authorList>
            <person name="Kanamasa S."/>
            <person name="Takahashi H."/>
        </authorList>
    </citation>
    <scope>NUCLEOTIDE SEQUENCE [LARGE SCALE GENOMIC DNA]</scope>
    <source>
        <strain evidence="2 3">IC-1</strain>
    </source>
</reference>
<gene>
    <name evidence="2" type="ORF">TASIC1_0002014400</name>
</gene>
<protein>
    <submittedName>
        <fullName evidence="2">Uncharacterized protein</fullName>
    </submittedName>
</protein>
<name>A0A6V8QKE9_TRIAP</name>
<proteinExistence type="predicted"/>